<proteinExistence type="inferred from homology"/>
<name>A0A1V4SZG1_9CLOT</name>
<protein>
    <recommendedName>
        <fullName evidence="4">Pseudouridine synthase</fullName>
        <ecNumber evidence="4">5.4.99.-</ecNumber>
    </recommendedName>
</protein>
<sequence length="233" mass="26964">MRINKLFSNYGICSRKQTNILIKEKRVLINGILAKEGQWVEESDEILLDGKKIKKADNIYLAFNKPRGIICSSSEDLNNNIIKFLNFNGYIFPIGRLDKESEGLILLTNDGDFANSLINSENYHPKEYVVKVNRNITDEFLNSMSKGVKILNTITRPCILKRISNDTFSIILTQGLNRQIRRMCLNFGYRVISLKRIRIVNILLDNLQEGKFRNLTDDEILTLKNFLFENKNI</sequence>
<gene>
    <name evidence="6" type="primary">rluF_1</name>
    <name evidence="6" type="ORF">CLTHE_00980</name>
</gene>
<comment type="similarity">
    <text evidence="1 4">Belongs to the pseudouridine synthase RsuA family.</text>
</comment>
<dbReference type="PROSITE" id="PS50889">
    <property type="entry name" value="S4"/>
    <property type="match status" value="1"/>
</dbReference>
<keyword evidence="2 4" id="KW-0413">Isomerase</keyword>
<dbReference type="EMBL" id="LTAY01000006">
    <property type="protein sequence ID" value="OPX51310.1"/>
    <property type="molecule type" value="Genomic_DNA"/>
</dbReference>
<organism evidence="6 7">
    <name type="scientific">Clostridium thermobutyricum DSM 4928</name>
    <dbReference type="NCBI Taxonomy" id="1121339"/>
    <lineage>
        <taxon>Bacteria</taxon>
        <taxon>Bacillati</taxon>
        <taxon>Bacillota</taxon>
        <taxon>Clostridia</taxon>
        <taxon>Eubacteriales</taxon>
        <taxon>Clostridiaceae</taxon>
        <taxon>Clostridium</taxon>
    </lineage>
</organism>
<evidence type="ECO:0000313" key="6">
    <source>
        <dbReference type="EMBL" id="OPX51310.1"/>
    </source>
</evidence>
<dbReference type="Pfam" id="PF00849">
    <property type="entry name" value="PseudoU_synth_2"/>
    <property type="match status" value="1"/>
</dbReference>
<evidence type="ECO:0000256" key="2">
    <source>
        <dbReference type="ARBA" id="ARBA00023235"/>
    </source>
</evidence>
<evidence type="ECO:0000256" key="1">
    <source>
        <dbReference type="ARBA" id="ARBA00008348"/>
    </source>
</evidence>
<dbReference type="SMART" id="SM00363">
    <property type="entry name" value="S4"/>
    <property type="match status" value="1"/>
</dbReference>
<dbReference type="InterPro" id="IPR050343">
    <property type="entry name" value="RsuA_PseudoU_synthase"/>
</dbReference>
<dbReference type="Gene3D" id="3.10.290.10">
    <property type="entry name" value="RNA-binding S4 domain"/>
    <property type="match status" value="1"/>
</dbReference>
<dbReference type="EC" id="5.4.99.-" evidence="4"/>
<dbReference type="PANTHER" id="PTHR47683:SF2">
    <property type="entry name" value="RNA-BINDING S4 DOMAIN-CONTAINING PROTEIN"/>
    <property type="match status" value="1"/>
</dbReference>
<dbReference type="InterPro" id="IPR020094">
    <property type="entry name" value="TruA/RsuA/RluB/E/F_N"/>
</dbReference>
<dbReference type="InterPro" id="IPR006145">
    <property type="entry name" value="PsdUridine_synth_RsuA/RluA"/>
</dbReference>
<evidence type="ECO:0000313" key="7">
    <source>
        <dbReference type="Proteomes" id="UP000191448"/>
    </source>
</evidence>
<accession>A0A1V4SZG1</accession>
<dbReference type="InterPro" id="IPR000748">
    <property type="entry name" value="PsdUridine_synth_RsuA/RluB/E/F"/>
</dbReference>
<dbReference type="SUPFAM" id="SSF55174">
    <property type="entry name" value="Alpha-L RNA-binding motif"/>
    <property type="match status" value="1"/>
</dbReference>
<dbReference type="PANTHER" id="PTHR47683">
    <property type="entry name" value="PSEUDOURIDINE SYNTHASE FAMILY PROTEIN-RELATED"/>
    <property type="match status" value="1"/>
</dbReference>
<dbReference type="GO" id="GO:0120159">
    <property type="term" value="F:rRNA pseudouridine synthase activity"/>
    <property type="evidence" value="ECO:0007669"/>
    <property type="project" value="UniProtKB-ARBA"/>
</dbReference>
<comment type="caution">
    <text evidence="6">The sequence shown here is derived from an EMBL/GenBank/DDBJ whole genome shotgun (WGS) entry which is preliminary data.</text>
</comment>
<dbReference type="AlphaFoldDB" id="A0A1V4SZG1"/>
<evidence type="ECO:0000259" key="5">
    <source>
        <dbReference type="SMART" id="SM00363"/>
    </source>
</evidence>
<evidence type="ECO:0000256" key="4">
    <source>
        <dbReference type="RuleBase" id="RU003887"/>
    </source>
</evidence>
<feature type="domain" description="RNA-binding S4" evidence="5">
    <location>
        <begin position="1"/>
        <end position="59"/>
    </location>
</feature>
<dbReference type="InterPro" id="IPR018496">
    <property type="entry name" value="PsdUridine_synth_RsuA/RluB_CS"/>
</dbReference>
<dbReference type="InterPro" id="IPR036986">
    <property type="entry name" value="S4_RNA-bd_sf"/>
</dbReference>
<dbReference type="CDD" id="cd00165">
    <property type="entry name" value="S4"/>
    <property type="match status" value="1"/>
</dbReference>
<dbReference type="PROSITE" id="PS01149">
    <property type="entry name" value="PSI_RSU"/>
    <property type="match status" value="1"/>
</dbReference>
<dbReference type="InterPro" id="IPR042092">
    <property type="entry name" value="PsdUridine_s_RsuA/RluB/E/F_cat"/>
</dbReference>
<dbReference type="InterPro" id="IPR020103">
    <property type="entry name" value="PsdUridine_synth_cat_dom_sf"/>
</dbReference>
<dbReference type="GO" id="GO:0003723">
    <property type="term" value="F:RNA binding"/>
    <property type="evidence" value="ECO:0007669"/>
    <property type="project" value="UniProtKB-KW"/>
</dbReference>
<dbReference type="SUPFAM" id="SSF55120">
    <property type="entry name" value="Pseudouridine synthase"/>
    <property type="match status" value="1"/>
</dbReference>
<dbReference type="Gene3D" id="3.30.70.1560">
    <property type="entry name" value="Alpha-L RNA-binding motif"/>
    <property type="match status" value="1"/>
</dbReference>
<evidence type="ECO:0000256" key="3">
    <source>
        <dbReference type="PROSITE-ProRule" id="PRU00182"/>
    </source>
</evidence>
<dbReference type="Proteomes" id="UP000191448">
    <property type="component" value="Unassembled WGS sequence"/>
</dbReference>
<dbReference type="RefSeq" id="WP_080021524.1">
    <property type="nucleotide sequence ID" value="NZ_LTAY01000006.1"/>
</dbReference>
<reference evidence="6 7" key="1">
    <citation type="submission" date="2016-02" db="EMBL/GenBank/DDBJ databases">
        <title>Genome sequence of Clostridium thermobutyricum DSM 4928.</title>
        <authorList>
            <person name="Poehlein A."/>
            <person name="Daniel R."/>
        </authorList>
    </citation>
    <scope>NUCLEOTIDE SEQUENCE [LARGE SCALE GENOMIC DNA]</scope>
    <source>
        <strain evidence="6 7">DSM 4928</strain>
    </source>
</reference>
<dbReference type="GO" id="GO:0000455">
    <property type="term" value="P:enzyme-directed rRNA pseudouridine synthesis"/>
    <property type="evidence" value="ECO:0007669"/>
    <property type="project" value="UniProtKB-ARBA"/>
</dbReference>
<dbReference type="Gene3D" id="3.30.70.580">
    <property type="entry name" value="Pseudouridine synthase I, catalytic domain, N-terminal subdomain"/>
    <property type="match status" value="1"/>
</dbReference>
<keyword evidence="3" id="KW-0694">RNA-binding</keyword>
<dbReference type="FunFam" id="3.30.70.1560:FF:000002">
    <property type="entry name" value="Pseudouridine synthase"/>
    <property type="match status" value="1"/>
</dbReference>
<dbReference type="NCBIfam" id="TIGR00093">
    <property type="entry name" value="pseudouridine synthase"/>
    <property type="match status" value="1"/>
</dbReference>
<dbReference type="OrthoDB" id="9807213at2"/>
<dbReference type="InterPro" id="IPR002942">
    <property type="entry name" value="S4_RNA-bd"/>
</dbReference>